<feature type="transmembrane region" description="Helical" evidence="2">
    <location>
        <begin position="298"/>
        <end position="317"/>
    </location>
</feature>
<comment type="similarity">
    <text evidence="1">Belongs to the EamA transporter family.</text>
</comment>
<organism evidence="4 5">
    <name type="scientific">Clostridium gasigenes</name>
    <dbReference type="NCBI Taxonomy" id="94869"/>
    <lineage>
        <taxon>Bacteria</taxon>
        <taxon>Bacillati</taxon>
        <taxon>Bacillota</taxon>
        <taxon>Clostridia</taxon>
        <taxon>Eubacteriales</taxon>
        <taxon>Clostridiaceae</taxon>
        <taxon>Clostridium</taxon>
    </lineage>
</organism>
<evidence type="ECO:0000256" key="2">
    <source>
        <dbReference type="SAM" id="Phobius"/>
    </source>
</evidence>
<dbReference type="AlphaFoldDB" id="A0A1H0W7Y3"/>
<dbReference type="EMBL" id="FNJM01000038">
    <property type="protein sequence ID" value="SDP86591.1"/>
    <property type="molecule type" value="Genomic_DNA"/>
</dbReference>
<feature type="transmembrane region" description="Helical" evidence="2">
    <location>
        <begin position="151"/>
        <end position="171"/>
    </location>
</feature>
<dbReference type="RefSeq" id="WP_089973793.1">
    <property type="nucleotide sequence ID" value="NZ_FNJM01000038.1"/>
</dbReference>
<feature type="transmembrane region" description="Helical" evidence="2">
    <location>
        <begin position="120"/>
        <end position="142"/>
    </location>
</feature>
<evidence type="ECO:0000313" key="4">
    <source>
        <dbReference type="EMBL" id="SDP86591.1"/>
    </source>
</evidence>
<keyword evidence="2" id="KW-0812">Transmembrane</keyword>
<keyword evidence="2" id="KW-1133">Transmembrane helix</keyword>
<feature type="transmembrane region" description="Helical" evidence="2">
    <location>
        <begin position="275"/>
        <end position="292"/>
    </location>
</feature>
<feature type="domain" description="EamA" evidence="3">
    <location>
        <begin position="19"/>
        <end position="163"/>
    </location>
</feature>
<dbReference type="STRING" id="94869.SAMN04488529_1382"/>
<dbReference type="PANTHER" id="PTHR22911">
    <property type="entry name" value="ACYL-MALONYL CONDENSING ENZYME-RELATED"/>
    <property type="match status" value="1"/>
</dbReference>
<sequence length="330" mass="35998">MEDIASLTLKRDLHYAKRGIGNCLISGITWGGDAVLLGYLLTRYPFNDVKTAVQASLIVACIHTGFSSIFILLYNWYTGKIKEFNRCLFSKMGLLIIISAVFSGPLAMSGYLIGINMAGVSYTAVITSCYPAVGTILAVIFLKEKLNKRTLIGILLCVIGAIATGYVAPTATIYPKFYLGILFAFIAALGWGLEGVLGAYAMDVVDPEIAISVRQTVSFFMYLFCVIPFIKGHEILSNSFTTPNMLTLILAGIVCSISYITFYLGLSKTGVGRAMALNITYPIWVIILEWLINGVHASPNLIIGCFIIVFGAILVSGNPKEMVKLREYEE</sequence>
<reference evidence="4 5" key="1">
    <citation type="submission" date="2016-10" db="EMBL/GenBank/DDBJ databases">
        <authorList>
            <person name="de Groot N.N."/>
        </authorList>
    </citation>
    <scope>NUCLEOTIDE SEQUENCE [LARGE SCALE GENOMIC DNA]</scope>
    <source>
        <strain evidence="4 5">DSM 12272</strain>
    </source>
</reference>
<feature type="transmembrane region" description="Helical" evidence="2">
    <location>
        <begin position="209"/>
        <end position="230"/>
    </location>
</feature>
<dbReference type="GO" id="GO:0016020">
    <property type="term" value="C:membrane"/>
    <property type="evidence" value="ECO:0007669"/>
    <property type="project" value="InterPro"/>
</dbReference>
<evidence type="ECO:0000259" key="3">
    <source>
        <dbReference type="Pfam" id="PF00892"/>
    </source>
</evidence>
<accession>A0A1H0W7Y3</accession>
<name>A0A1H0W7Y3_9CLOT</name>
<gene>
    <name evidence="4" type="ORF">SAMN04488529_1382</name>
</gene>
<feature type="transmembrane region" description="Helical" evidence="2">
    <location>
        <begin position="245"/>
        <end position="266"/>
    </location>
</feature>
<dbReference type="InterPro" id="IPR037185">
    <property type="entry name" value="EmrE-like"/>
</dbReference>
<dbReference type="InterPro" id="IPR000620">
    <property type="entry name" value="EamA_dom"/>
</dbReference>
<evidence type="ECO:0000256" key="1">
    <source>
        <dbReference type="ARBA" id="ARBA00007362"/>
    </source>
</evidence>
<feature type="transmembrane region" description="Helical" evidence="2">
    <location>
        <begin position="177"/>
        <end position="197"/>
    </location>
</feature>
<feature type="transmembrane region" description="Helical" evidence="2">
    <location>
        <begin position="53"/>
        <end position="74"/>
    </location>
</feature>
<feature type="transmembrane region" description="Helical" evidence="2">
    <location>
        <begin position="20"/>
        <end position="41"/>
    </location>
</feature>
<keyword evidence="5" id="KW-1185">Reference proteome</keyword>
<dbReference type="OrthoDB" id="5604143at2"/>
<feature type="transmembrane region" description="Helical" evidence="2">
    <location>
        <begin position="94"/>
        <end position="114"/>
    </location>
</feature>
<proteinExistence type="inferred from homology"/>
<dbReference type="PANTHER" id="PTHR22911:SF137">
    <property type="entry name" value="SOLUTE CARRIER FAMILY 35 MEMBER G2-RELATED"/>
    <property type="match status" value="1"/>
</dbReference>
<feature type="domain" description="EamA" evidence="3">
    <location>
        <begin position="179"/>
        <end position="316"/>
    </location>
</feature>
<dbReference type="Pfam" id="PF00892">
    <property type="entry name" value="EamA"/>
    <property type="match status" value="2"/>
</dbReference>
<dbReference type="SUPFAM" id="SSF103481">
    <property type="entry name" value="Multidrug resistance efflux transporter EmrE"/>
    <property type="match status" value="2"/>
</dbReference>
<evidence type="ECO:0000313" key="5">
    <source>
        <dbReference type="Proteomes" id="UP000198597"/>
    </source>
</evidence>
<keyword evidence="2" id="KW-0472">Membrane</keyword>
<dbReference type="Proteomes" id="UP000198597">
    <property type="component" value="Unassembled WGS sequence"/>
</dbReference>
<protein>
    <submittedName>
        <fullName evidence="4">Uncharacterized membrane protein</fullName>
    </submittedName>
</protein>